<dbReference type="Pfam" id="PF06803">
    <property type="entry name" value="DUF1232"/>
    <property type="match status" value="1"/>
</dbReference>
<accession>A0ABT3NUQ1</accession>
<evidence type="ECO:0000256" key="3">
    <source>
        <dbReference type="ARBA" id="ARBA00022989"/>
    </source>
</evidence>
<keyword evidence="8" id="KW-1185">Reference proteome</keyword>
<evidence type="ECO:0000259" key="6">
    <source>
        <dbReference type="Pfam" id="PF06803"/>
    </source>
</evidence>
<keyword evidence="3 5" id="KW-1133">Transmembrane helix</keyword>
<organism evidence="7 8">
    <name type="scientific">Sabulicella glaciei</name>
    <dbReference type="NCBI Taxonomy" id="2984948"/>
    <lineage>
        <taxon>Bacteria</taxon>
        <taxon>Pseudomonadati</taxon>
        <taxon>Pseudomonadota</taxon>
        <taxon>Alphaproteobacteria</taxon>
        <taxon>Acetobacterales</taxon>
        <taxon>Acetobacteraceae</taxon>
        <taxon>Sabulicella</taxon>
    </lineage>
</organism>
<comment type="subcellular location">
    <subcellularLocation>
        <location evidence="1">Endomembrane system</location>
        <topology evidence="1">Multi-pass membrane protein</topology>
    </subcellularLocation>
</comment>
<evidence type="ECO:0000313" key="8">
    <source>
        <dbReference type="Proteomes" id="UP001526430"/>
    </source>
</evidence>
<dbReference type="RefSeq" id="WP_301589827.1">
    <property type="nucleotide sequence ID" value="NZ_JAPFQI010000005.1"/>
</dbReference>
<keyword evidence="2 5" id="KW-0812">Transmembrane</keyword>
<dbReference type="EMBL" id="JAPFQI010000005">
    <property type="protein sequence ID" value="MCW8085879.1"/>
    <property type="molecule type" value="Genomic_DNA"/>
</dbReference>
<name>A0ABT3NUQ1_9PROT</name>
<dbReference type="Proteomes" id="UP001526430">
    <property type="component" value="Unassembled WGS sequence"/>
</dbReference>
<evidence type="ECO:0000313" key="7">
    <source>
        <dbReference type="EMBL" id="MCW8085879.1"/>
    </source>
</evidence>
<sequence length="129" mass="13792">MIGLLLRLRRLPGLLAVLWTALRDPRTPIRAKAVAVLAAAYAVWPIDLLPDVVPFAGWLDDLVMVPLLLGLAAKMVPAPVMEQVIAHRGGRPVVSRPGEAAQPPPSPLWPWVAAGLALLVLVGWALVGR</sequence>
<evidence type="ECO:0000256" key="1">
    <source>
        <dbReference type="ARBA" id="ARBA00004127"/>
    </source>
</evidence>
<evidence type="ECO:0000256" key="4">
    <source>
        <dbReference type="ARBA" id="ARBA00023136"/>
    </source>
</evidence>
<protein>
    <submittedName>
        <fullName evidence="7">DUF1232 domain-containing protein</fullName>
    </submittedName>
</protein>
<evidence type="ECO:0000256" key="2">
    <source>
        <dbReference type="ARBA" id="ARBA00022692"/>
    </source>
</evidence>
<dbReference type="InterPro" id="IPR010652">
    <property type="entry name" value="DUF1232"/>
</dbReference>
<reference evidence="7 8" key="1">
    <citation type="submission" date="2022-10" db="EMBL/GenBank/DDBJ databases">
        <title>Roseococcus glaciei nov., sp. nov., isolated from glacier.</title>
        <authorList>
            <person name="Liu Q."/>
            <person name="Xin Y.-H."/>
        </authorList>
    </citation>
    <scope>NUCLEOTIDE SEQUENCE [LARGE SCALE GENOMIC DNA]</scope>
    <source>
        <strain evidence="7 8">MDT2-1-1</strain>
    </source>
</reference>
<proteinExistence type="predicted"/>
<keyword evidence="4 5" id="KW-0472">Membrane</keyword>
<gene>
    <name evidence="7" type="ORF">OF850_09600</name>
</gene>
<feature type="transmembrane region" description="Helical" evidence="5">
    <location>
        <begin position="108"/>
        <end position="127"/>
    </location>
</feature>
<evidence type="ECO:0000256" key="5">
    <source>
        <dbReference type="SAM" id="Phobius"/>
    </source>
</evidence>
<feature type="domain" description="DUF1232" evidence="6">
    <location>
        <begin position="31"/>
        <end position="67"/>
    </location>
</feature>
<comment type="caution">
    <text evidence="7">The sequence shown here is derived from an EMBL/GenBank/DDBJ whole genome shotgun (WGS) entry which is preliminary data.</text>
</comment>